<dbReference type="Pfam" id="PF13561">
    <property type="entry name" value="adh_short_C2"/>
    <property type="match status" value="1"/>
</dbReference>
<dbReference type="GO" id="GO:0004316">
    <property type="term" value="F:3-oxoacyl-[acyl-carrier-protein] reductase (NADPH) activity"/>
    <property type="evidence" value="ECO:0007669"/>
    <property type="project" value="UniProtKB-EC"/>
</dbReference>
<evidence type="ECO:0000313" key="3">
    <source>
        <dbReference type="Proteomes" id="UP000319817"/>
    </source>
</evidence>
<dbReference type="InterPro" id="IPR020904">
    <property type="entry name" value="Sc_DH/Rdtase_CS"/>
</dbReference>
<dbReference type="InterPro" id="IPR002347">
    <property type="entry name" value="SDR_fam"/>
</dbReference>
<protein>
    <submittedName>
        <fullName evidence="2">3-oxoacyl-[acyl-carrier-protein] reductase FabG</fullName>
        <ecNumber evidence="2">1.1.1.100</ecNumber>
    </submittedName>
</protein>
<dbReference type="PANTHER" id="PTHR42760:SF40">
    <property type="entry name" value="3-OXOACYL-[ACYL-CARRIER-PROTEIN] REDUCTASE, CHLOROPLASTIC"/>
    <property type="match status" value="1"/>
</dbReference>
<dbReference type="Proteomes" id="UP000319817">
    <property type="component" value="Chromosome"/>
</dbReference>
<comment type="similarity">
    <text evidence="1">Belongs to the short-chain dehydrogenases/reductases (SDR) family.</text>
</comment>
<dbReference type="EMBL" id="CP036526">
    <property type="protein sequence ID" value="QDT12266.1"/>
    <property type="molecule type" value="Genomic_DNA"/>
</dbReference>
<proteinExistence type="inferred from homology"/>
<keyword evidence="3" id="KW-1185">Reference proteome</keyword>
<evidence type="ECO:0000256" key="1">
    <source>
        <dbReference type="ARBA" id="ARBA00006484"/>
    </source>
</evidence>
<gene>
    <name evidence="2" type="primary">fabG_8</name>
    <name evidence="2" type="ORF">K239x_42750</name>
</gene>
<dbReference type="OrthoDB" id="9808814at2"/>
<dbReference type="PRINTS" id="PR00081">
    <property type="entry name" value="GDHRDH"/>
</dbReference>
<dbReference type="AlphaFoldDB" id="A0A517NYS2"/>
<organism evidence="2 3">
    <name type="scientific">Stieleria marina</name>
    <dbReference type="NCBI Taxonomy" id="1930275"/>
    <lineage>
        <taxon>Bacteria</taxon>
        <taxon>Pseudomonadati</taxon>
        <taxon>Planctomycetota</taxon>
        <taxon>Planctomycetia</taxon>
        <taxon>Pirellulales</taxon>
        <taxon>Pirellulaceae</taxon>
        <taxon>Stieleria</taxon>
    </lineage>
</organism>
<evidence type="ECO:0000313" key="2">
    <source>
        <dbReference type="EMBL" id="QDT12266.1"/>
    </source>
</evidence>
<dbReference type="PANTHER" id="PTHR42760">
    <property type="entry name" value="SHORT-CHAIN DEHYDROGENASES/REDUCTASES FAMILY MEMBER"/>
    <property type="match status" value="1"/>
</dbReference>
<dbReference type="GO" id="GO:0030497">
    <property type="term" value="P:fatty acid elongation"/>
    <property type="evidence" value="ECO:0007669"/>
    <property type="project" value="TreeGrafter"/>
</dbReference>
<accession>A0A517NYS2</accession>
<keyword evidence="2" id="KW-0560">Oxidoreductase</keyword>
<dbReference type="RefSeq" id="WP_145420022.1">
    <property type="nucleotide sequence ID" value="NZ_CP036526.1"/>
</dbReference>
<reference evidence="2 3" key="1">
    <citation type="submission" date="2019-02" db="EMBL/GenBank/DDBJ databases">
        <title>Deep-cultivation of Planctomycetes and their phenomic and genomic characterization uncovers novel biology.</title>
        <authorList>
            <person name="Wiegand S."/>
            <person name="Jogler M."/>
            <person name="Boedeker C."/>
            <person name="Pinto D."/>
            <person name="Vollmers J."/>
            <person name="Rivas-Marin E."/>
            <person name="Kohn T."/>
            <person name="Peeters S.H."/>
            <person name="Heuer A."/>
            <person name="Rast P."/>
            <person name="Oberbeckmann S."/>
            <person name="Bunk B."/>
            <person name="Jeske O."/>
            <person name="Meyerdierks A."/>
            <person name="Storesund J.E."/>
            <person name="Kallscheuer N."/>
            <person name="Luecker S."/>
            <person name="Lage O.M."/>
            <person name="Pohl T."/>
            <person name="Merkel B.J."/>
            <person name="Hornburger P."/>
            <person name="Mueller R.-W."/>
            <person name="Bruemmer F."/>
            <person name="Labrenz M."/>
            <person name="Spormann A.M."/>
            <person name="Op den Camp H."/>
            <person name="Overmann J."/>
            <person name="Amann R."/>
            <person name="Jetten M.S.M."/>
            <person name="Mascher T."/>
            <person name="Medema M.H."/>
            <person name="Devos D.P."/>
            <person name="Kaster A.-K."/>
            <person name="Ovreas L."/>
            <person name="Rohde M."/>
            <person name="Galperin M.Y."/>
            <person name="Jogler C."/>
        </authorList>
    </citation>
    <scope>NUCLEOTIDE SEQUENCE [LARGE SCALE GENOMIC DNA]</scope>
    <source>
        <strain evidence="2 3">K23_9</strain>
    </source>
</reference>
<dbReference type="Gene3D" id="3.40.50.720">
    <property type="entry name" value="NAD(P)-binding Rossmann-like Domain"/>
    <property type="match status" value="1"/>
</dbReference>
<name>A0A517NYS2_9BACT</name>
<dbReference type="PROSITE" id="PS00061">
    <property type="entry name" value="ADH_SHORT"/>
    <property type="match status" value="1"/>
</dbReference>
<dbReference type="SUPFAM" id="SSF51735">
    <property type="entry name" value="NAD(P)-binding Rossmann-fold domains"/>
    <property type="match status" value="1"/>
</dbReference>
<sequence>MNLLLTGGSRGLGLQIAEHQLSLGHQVYVVSRNVTKELDSLLRKFPERACFIDCDLADTGQIKKRVFDDQIGKETPLHGLISNAATAYDDLLTNLQPEPLHSMFQTNVYAPMFLTKYVVRNMLLHEVAGSIVHISSISAHTGYKGLAMYAATKGAIESFSKNTAREWGSKGIRSNCVVAGFMETEMSSSLSNEQRDRIHKRTALKRPTSLVSVASTVEYLLSDGSQSVTGQNLFVDSGTI</sequence>
<dbReference type="EC" id="1.1.1.100" evidence="2"/>
<dbReference type="InterPro" id="IPR036291">
    <property type="entry name" value="NAD(P)-bd_dom_sf"/>
</dbReference>
<dbReference type="CDD" id="cd05233">
    <property type="entry name" value="SDR_c"/>
    <property type="match status" value="1"/>
</dbReference>